<dbReference type="AlphaFoldDB" id="A0A239FNG9"/>
<evidence type="ECO:0000313" key="4">
    <source>
        <dbReference type="Proteomes" id="UP000198281"/>
    </source>
</evidence>
<dbReference type="NCBIfam" id="NF038122">
    <property type="entry name" value="metallo_LGF"/>
    <property type="match status" value="1"/>
</dbReference>
<feature type="signal peptide" evidence="1">
    <location>
        <begin position="1"/>
        <end position="31"/>
    </location>
</feature>
<dbReference type="InterPro" id="IPR013424">
    <property type="entry name" value="Ice-binding_C"/>
</dbReference>
<dbReference type="Pfam" id="PF07589">
    <property type="entry name" value="PEP-CTERM"/>
    <property type="match status" value="1"/>
</dbReference>
<accession>A0A239FNG9</accession>
<dbReference type="InterPro" id="IPR024079">
    <property type="entry name" value="MetalloPept_cat_dom_sf"/>
</dbReference>
<evidence type="ECO:0000259" key="2">
    <source>
        <dbReference type="Pfam" id="PF07589"/>
    </source>
</evidence>
<feature type="domain" description="Ice-binding protein C-terminal" evidence="2">
    <location>
        <begin position="364"/>
        <end position="388"/>
    </location>
</feature>
<sequence>MSNVALELRRVVLRSAIAAAALAVPLSSASAAKINLIDQGGVAGSAAEMGFTIAARYWESVLTNDVTLNFNVSYQDLGPGILGGTSTALIPFIEINQYYALLNFNSTKSTIDNMALANLAPTDASGGVNVLVPDYLTPATQDGVTAGNGTRLAPTNEEIGNTIAISSANAKALINDPTFNAGVIDAEIAFSSTFAFDFDPTDGISAGTYDFIGVAVHEIGHALGFLSAVEDFDYVSGLPGEVDTYWWGYTADLFRYSSEGQLDWTFGTPSYFSLDGGATAYEGGYWSTGSTRGDGWQASHWKEPTVPCTDFLGIMNPYICNGVEDHAEGLDLALLDAIGWNIGFDVAANPDYIFSTGQMFTSFVPEPATWAQMIMGFGLLGGAMRRSRKTRVTVTYA</sequence>
<reference evidence="4" key="1">
    <citation type="submission" date="2017-06" db="EMBL/GenBank/DDBJ databases">
        <authorList>
            <person name="Varghese N."/>
            <person name="Submissions S."/>
        </authorList>
    </citation>
    <scope>NUCLEOTIDE SEQUENCE [LARGE SCALE GENOMIC DNA]</scope>
    <source>
        <strain evidence="4">LNB2</strain>
    </source>
</reference>
<protein>
    <submittedName>
        <fullName evidence="3">PEP-CTERM protein-sorting domain-containing protein</fullName>
    </submittedName>
</protein>
<dbReference type="EMBL" id="FZOS01000009">
    <property type="protein sequence ID" value="SNS58496.1"/>
    <property type="molecule type" value="Genomic_DNA"/>
</dbReference>
<proteinExistence type="predicted"/>
<evidence type="ECO:0000313" key="3">
    <source>
        <dbReference type="EMBL" id="SNS58496.1"/>
    </source>
</evidence>
<evidence type="ECO:0000256" key="1">
    <source>
        <dbReference type="SAM" id="SignalP"/>
    </source>
</evidence>
<feature type="chain" id="PRO_5013122479" evidence="1">
    <location>
        <begin position="32"/>
        <end position="397"/>
    </location>
</feature>
<keyword evidence="1" id="KW-0732">Signal</keyword>
<dbReference type="SUPFAM" id="SSF55486">
    <property type="entry name" value="Metalloproteases ('zincins'), catalytic domain"/>
    <property type="match status" value="1"/>
</dbReference>
<dbReference type="GO" id="GO:0008237">
    <property type="term" value="F:metallopeptidase activity"/>
    <property type="evidence" value="ECO:0007669"/>
    <property type="project" value="InterPro"/>
</dbReference>
<dbReference type="Gene3D" id="3.40.390.10">
    <property type="entry name" value="Collagenase (Catalytic Domain)"/>
    <property type="match status" value="1"/>
</dbReference>
<dbReference type="Proteomes" id="UP000198281">
    <property type="component" value="Unassembled WGS sequence"/>
</dbReference>
<keyword evidence="4" id="KW-1185">Reference proteome</keyword>
<organism evidence="3 4">
    <name type="scientific">Edaphosphingomonas laterariae</name>
    <dbReference type="NCBI Taxonomy" id="861865"/>
    <lineage>
        <taxon>Bacteria</taxon>
        <taxon>Pseudomonadati</taxon>
        <taxon>Pseudomonadota</taxon>
        <taxon>Alphaproteobacteria</taxon>
        <taxon>Sphingomonadales</taxon>
        <taxon>Rhizorhabdaceae</taxon>
        <taxon>Edaphosphingomonas</taxon>
    </lineage>
</organism>
<dbReference type="OrthoDB" id="8198236at2"/>
<name>A0A239FNG9_9SPHN</name>
<dbReference type="NCBIfam" id="NF035944">
    <property type="entry name" value="PEPxxWA-CTERM"/>
    <property type="match status" value="1"/>
</dbReference>
<gene>
    <name evidence="3" type="ORF">SAMN06295912_109138</name>
</gene>